<evidence type="ECO:0000256" key="1">
    <source>
        <dbReference type="SAM" id="MobiDB-lite"/>
    </source>
</evidence>
<feature type="region of interest" description="Disordered" evidence="1">
    <location>
        <begin position="203"/>
        <end position="229"/>
    </location>
</feature>
<proteinExistence type="predicted"/>
<dbReference type="RefSeq" id="WP_197526928.1">
    <property type="nucleotide sequence ID" value="NZ_CP036291.1"/>
</dbReference>
<dbReference type="AlphaFoldDB" id="A0A518DF18"/>
<feature type="domain" description="IrrE N-terminal-like" evidence="2">
    <location>
        <begin position="78"/>
        <end position="160"/>
    </location>
</feature>
<evidence type="ECO:0000313" key="3">
    <source>
        <dbReference type="EMBL" id="QDU90073.1"/>
    </source>
</evidence>
<accession>A0A518DF18</accession>
<protein>
    <recommendedName>
        <fullName evidence="2">IrrE N-terminal-like domain-containing protein</fullName>
    </recommendedName>
</protein>
<gene>
    <name evidence="3" type="ORF">Pla175_34730</name>
</gene>
<organism evidence="3 4">
    <name type="scientific">Pirellulimonas nuda</name>
    <dbReference type="NCBI Taxonomy" id="2528009"/>
    <lineage>
        <taxon>Bacteria</taxon>
        <taxon>Pseudomonadati</taxon>
        <taxon>Planctomycetota</taxon>
        <taxon>Planctomycetia</taxon>
        <taxon>Pirellulales</taxon>
        <taxon>Lacipirellulaceae</taxon>
        <taxon>Pirellulimonas</taxon>
    </lineage>
</organism>
<keyword evidence="4" id="KW-1185">Reference proteome</keyword>
<evidence type="ECO:0000259" key="2">
    <source>
        <dbReference type="Pfam" id="PF06114"/>
    </source>
</evidence>
<dbReference type="InterPro" id="IPR010359">
    <property type="entry name" value="IrrE_HExxH"/>
</dbReference>
<dbReference type="Proteomes" id="UP000317429">
    <property type="component" value="Chromosome"/>
</dbReference>
<reference evidence="3 4" key="1">
    <citation type="submission" date="2019-02" db="EMBL/GenBank/DDBJ databases">
        <title>Deep-cultivation of Planctomycetes and their phenomic and genomic characterization uncovers novel biology.</title>
        <authorList>
            <person name="Wiegand S."/>
            <person name="Jogler M."/>
            <person name="Boedeker C."/>
            <person name="Pinto D."/>
            <person name="Vollmers J."/>
            <person name="Rivas-Marin E."/>
            <person name="Kohn T."/>
            <person name="Peeters S.H."/>
            <person name="Heuer A."/>
            <person name="Rast P."/>
            <person name="Oberbeckmann S."/>
            <person name="Bunk B."/>
            <person name="Jeske O."/>
            <person name="Meyerdierks A."/>
            <person name="Storesund J.E."/>
            <person name="Kallscheuer N."/>
            <person name="Luecker S."/>
            <person name="Lage O.M."/>
            <person name="Pohl T."/>
            <person name="Merkel B.J."/>
            <person name="Hornburger P."/>
            <person name="Mueller R.-W."/>
            <person name="Bruemmer F."/>
            <person name="Labrenz M."/>
            <person name="Spormann A.M."/>
            <person name="Op den Camp H."/>
            <person name="Overmann J."/>
            <person name="Amann R."/>
            <person name="Jetten M.S.M."/>
            <person name="Mascher T."/>
            <person name="Medema M.H."/>
            <person name="Devos D.P."/>
            <person name="Kaster A.-K."/>
            <person name="Ovreas L."/>
            <person name="Rohde M."/>
            <person name="Galperin M.Y."/>
            <person name="Jogler C."/>
        </authorList>
    </citation>
    <scope>NUCLEOTIDE SEQUENCE [LARGE SCALE GENOMIC DNA]</scope>
    <source>
        <strain evidence="3 4">Pla175</strain>
    </source>
</reference>
<dbReference type="Pfam" id="PF06114">
    <property type="entry name" value="Peptidase_M78"/>
    <property type="match status" value="1"/>
</dbReference>
<sequence>MLADIPFEEWQDAIERCASDLLWEAGIDEPPVDAFLAADRLGLIVADDGAPDGQHGWGDGVHRARLVRLADDSACGGVAVIALSPEARPERRHFAVAHEIGEAFAWRVFGQLALESYAVRPDARERVANELAGCLLAPRRWLAGDSELLDDDLADLKRRYATASWELLARRTLLVARAPVVVTVFDHGRVTWRRSSLPGLRPPLSEIESDSQQRTHRLSEPSQWSKGGGPLARVRCWPVHEPGWRREVMRTELWGDE</sequence>
<name>A0A518DF18_9BACT</name>
<dbReference type="EMBL" id="CP036291">
    <property type="protein sequence ID" value="QDU90073.1"/>
    <property type="molecule type" value="Genomic_DNA"/>
</dbReference>
<dbReference type="KEGG" id="pnd:Pla175_34730"/>
<evidence type="ECO:0000313" key="4">
    <source>
        <dbReference type="Proteomes" id="UP000317429"/>
    </source>
</evidence>